<feature type="non-terminal residue" evidence="1">
    <location>
        <position position="1"/>
    </location>
</feature>
<dbReference type="SUPFAM" id="SSF55060">
    <property type="entry name" value="GHMP Kinase, C-terminal domain"/>
    <property type="match status" value="1"/>
</dbReference>
<gene>
    <name evidence="1" type="ORF">IAB05_00760</name>
</gene>
<comment type="caution">
    <text evidence="1">The sequence shown here is derived from an EMBL/GenBank/DDBJ whole genome shotgun (WGS) entry which is preliminary data.</text>
</comment>
<evidence type="ECO:0000313" key="1">
    <source>
        <dbReference type="EMBL" id="HIU59900.1"/>
    </source>
</evidence>
<reference evidence="1" key="2">
    <citation type="journal article" date="2021" name="PeerJ">
        <title>Extensive microbial diversity within the chicken gut microbiome revealed by metagenomics and culture.</title>
        <authorList>
            <person name="Gilroy R."/>
            <person name="Ravi A."/>
            <person name="Getino M."/>
            <person name="Pursley I."/>
            <person name="Horton D.L."/>
            <person name="Alikhan N.F."/>
            <person name="Baker D."/>
            <person name="Gharbi K."/>
            <person name="Hall N."/>
            <person name="Watson M."/>
            <person name="Adriaenssens E.M."/>
            <person name="Foster-Nyarko E."/>
            <person name="Jarju S."/>
            <person name="Secka A."/>
            <person name="Antonio M."/>
            <person name="Oren A."/>
            <person name="Chaudhuri R.R."/>
            <person name="La Ragione R."/>
            <person name="Hildebrand F."/>
            <person name="Pallen M.J."/>
        </authorList>
    </citation>
    <scope>NUCLEOTIDE SEQUENCE</scope>
    <source>
        <strain evidence="1">18911</strain>
    </source>
</reference>
<dbReference type="AlphaFoldDB" id="A0A9D1SH86"/>
<reference evidence="1" key="1">
    <citation type="submission" date="2020-10" db="EMBL/GenBank/DDBJ databases">
        <authorList>
            <person name="Gilroy R."/>
        </authorList>
    </citation>
    <scope>NUCLEOTIDE SEQUENCE</scope>
    <source>
        <strain evidence="1">18911</strain>
    </source>
</reference>
<evidence type="ECO:0000313" key="2">
    <source>
        <dbReference type="Proteomes" id="UP000824094"/>
    </source>
</evidence>
<proteinExistence type="predicted"/>
<protein>
    <submittedName>
        <fullName evidence="1">Uncharacterized protein</fullName>
    </submittedName>
</protein>
<dbReference type="Gene3D" id="3.30.70.890">
    <property type="entry name" value="GHMP kinase, C-terminal domain"/>
    <property type="match status" value="1"/>
</dbReference>
<organism evidence="1 2">
    <name type="scientific">Candidatus Stercoripulliclostridium merdigallinarum</name>
    <dbReference type="NCBI Taxonomy" id="2840951"/>
    <lineage>
        <taxon>Bacteria</taxon>
        <taxon>Bacillati</taxon>
        <taxon>Bacillota</taxon>
        <taxon>Clostridia</taxon>
        <taxon>Eubacteriales</taxon>
        <taxon>Candidatus Stercoripulliclostridium</taxon>
    </lineage>
</organism>
<sequence length="174" mass="18140">AAAATVGAAKLLGNGDPKILSAVLSEAGADCAFQASGADCALATGLGEKLVPMEFPKLYTAFCSTSDEADSGKVYEVYDITGGAGGSIEKFKEDLLPFNSLEVAAVALKPGILSARRALTDAGYERVVMTGSGAGYIGFTADEESHRKNYSALIKIAAERGLKIYDFTEVENER</sequence>
<dbReference type="InterPro" id="IPR036554">
    <property type="entry name" value="GHMP_kinase_C_sf"/>
</dbReference>
<name>A0A9D1SH86_9FIRM</name>
<dbReference type="EMBL" id="DVNF01000030">
    <property type="protein sequence ID" value="HIU59900.1"/>
    <property type="molecule type" value="Genomic_DNA"/>
</dbReference>
<dbReference type="Proteomes" id="UP000824094">
    <property type="component" value="Unassembled WGS sequence"/>
</dbReference>
<accession>A0A9D1SH86</accession>